<sequence>MTVTSPSGKRHRLEPAKTQSHAKELVDQEVELLGCGLFHNRLALILGLGNSADAIEILSMGYILGSYDDPITPWESSLVTSAVFLGMFFGGIIGTVMGDKYGRRILMLVCLGVNGVSGLCAAVSPTLLWMSFFRFIAGVGIGGIAPTLFAVCLEHVPAQARGKYITVISAFWMVGSIFTALLAWVMLGSYWGTDIRILNVSWRVFSACASIPAFIAFFLIFIYVPESPRYLVAKGRLQEASDTLTLIYSINGRSRLPDFSTLDADHEDTATTKRQSNRRESLQWNERFLLMFDSRESAVNLKWTTLMLLSATFCLSFGSYGISTWITRVFQSTNVSNPYANDILYASAALPGNVIGLYLVDSWGRKHMFAWTLFLAALCGLLFACSTGDDTGFTVGICCLFQCATTMAWLAYDVLSAEVYPLHIRVSALCFLSSTGRFGATLAQVVNGFLVGPPPHIGELLLVTTVVMTIGGISVLLLDDRVDDDGGAIKSVSEKNPLLA</sequence>
<dbReference type="VEuPathDB" id="FungiDB:AeMF1_002196"/>
<evidence type="ECO:0000256" key="4">
    <source>
        <dbReference type="ARBA" id="ARBA00022989"/>
    </source>
</evidence>
<comment type="subcellular location">
    <subcellularLocation>
        <location evidence="1">Membrane</location>
        <topology evidence="1">Multi-pass membrane protein</topology>
    </subcellularLocation>
</comment>
<dbReference type="EMBL" id="VJMJ01000095">
    <property type="protein sequence ID" value="KAF0735515.1"/>
    <property type="molecule type" value="Genomic_DNA"/>
</dbReference>
<dbReference type="InterPro" id="IPR005829">
    <property type="entry name" value="Sugar_transporter_CS"/>
</dbReference>
<dbReference type="GO" id="GO:0022857">
    <property type="term" value="F:transmembrane transporter activity"/>
    <property type="evidence" value="ECO:0007669"/>
    <property type="project" value="InterPro"/>
</dbReference>
<feature type="transmembrane region" description="Helical" evidence="7">
    <location>
        <begin position="457"/>
        <end position="478"/>
    </location>
</feature>
<feature type="transmembrane region" description="Helical" evidence="7">
    <location>
        <begin position="135"/>
        <end position="153"/>
    </location>
</feature>
<dbReference type="CDD" id="cd17316">
    <property type="entry name" value="MFS_SV2_like"/>
    <property type="match status" value="1"/>
</dbReference>
<feature type="transmembrane region" description="Helical" evidence="7">
    <location>
        <begin position="204"/>
        <end position="224"/>
    </location>
</feature>
<dbReference type="GO" id="GO:0016020">
    <property type="term" value="C:membrane"/>
    <property type="evidence" value="ECO:0007669"/>
    <property type="project" value="UniProtKB-SubCell"/>
</dbReference>
<feature type="region of interest" description="Disordered" evidence="6">
    <location>
        <begin position="1"/>
        <end position="21"/>
    </location>
</feature>
<feature type="transmembrane region" description="Helical" evidence="7">
    <location>
        <begin position="77"/>
        <end position="98"/>
    </location>
</feature>
<protein>
    <recommendedName>
        <fullName evidence="8">Major facilitator superfamily (MFS) profile domain-containing protein</fullName>
    </recommendedName>
</protein>
<dbReference type="PANTHER" id="PTHR23511">
    <property type="entry name" value="SYNAPTIC VESICLE GLYCOPROTEIN 2"/>
    <property type="match status" value="1"/>
</dbReference>
<dbReference type="Proteomes" id="UP000481153">
    <property type="component" value="Unassembled WGS sequence"/>
</dbReference>
<organism evidence="9 10">
    <name type="scientific">Aphanomyces euteiches</name>
    <dbReference type="NCBI Taxonomy" id="100861"/>
    <lineage>
        <taxon>Eukaryota</taxon>
        <taxon>Sar</taxon>
        <taxon>Stramenopiles</taxon>
        <taxon>Oomycota</taxon>
        <taxon>Saprolegniomycetes</taxon>
        <taxon>Saprolegniales</taxon>
        <taxon>Verrucalvaceae</taxon>
        <taxon>Aphanomyces</taxon>
    </lineage>
</organism>
<dbReference type="PROSITE" id="PS50850">
    <property type="entry name" value="MFS"/>
    <property type="match status" value="1"/>
</dbReference>
<dbReference type="SUPFAM" id="SSF103473">
    <property type="entry name" value="MFS general substrate transporter"/>
    <property type="match status" value="1"/>
</dbReference>
<feature type="transmembrane region" description="Helical" evidence="7">
    <location>
        <begin position="165"/>
        <end position="192"/>
    </location>
</feature>
<dbReference type="PANTHER" id="PTHR23511:SF34">
    <property type="entry name" value="SYNAPTIC VESICLE GLYCOPROTEIN 2"/>
    <property type="match status" value="1"/>
</dbReference>
<evidence type="ECO:0000256" key="6">
    <source>
        <dbReference type="SAM" id="MobiDB-lite"/>
    </source>
</evidence>
<comment type="caution">
    <text evidence="9">The sequence shown here is derived from an EMBL/GenBank/DDBJ whole genome shotgun (WGS) entry which is preliminary data.</text>
</comment>
<dbReference type="InterPro" id="IPR020846">
    <property type="entry name" value="MFS_dom"/>
</dbReference>
<feature type="transmembrane region" description="Helical" evidence="7">
    <location>
        <begin position="303"/>
        <end position="323"/>
    </location>
</feature>
<feature type="transmembrane region" description="Helical" evidence="7">
    <location>
        <begin position="392"/>
        <end position="412"/>
    </location>
</feature>
<evidence type="ECO:0000313" key="10">
    <source>
        <dbReference type="Proteomes" id="UP000481153"/>
    </source>
</evidence>
<name>A0A6G0X6K5_9STRA</name>
<proteinExistence type="predicted"/>
<evidence type="ECO:0000256" key="7">
    <source>
        <dbReference type="SAM" id="Phobius"/>
    </source>
</evidence>
<keyword evidence="10" id="KW-1185">Reference proteome</keyword>
<evidence type="ECO:0000256" key="3">
    <source>
        <dbReference type="ARBA" id="ARBA00022692"/>
    </source>
</evidence>
<dbReference type="Pfam" id="PF00083">
    <property type="entry name" value="Sugar_tr"/>
    <property type="match status" value="1"/>
</dbReference>
<dbReference type="InterPro" id="IPR036259">
    <property type="entry name" value="MFS_trans_sf"/>
</dbReference>
<evidence type="ECO:0000256" key="2">
    <source>
        <dbReference type="ARBA" id="ARBA00022448"/>
    </source>
</evidence>
<evidence type="ECO:0000256" key="5">
    <source>
        <dbReference type="ARBA" id="ARBA00023136"/>
    </source>
</evidence>
<evidence type="ECO:0000259" key="8">
    <source>
        <dbReference type="PROSITE" id="PS50850"/>
    </source>
</evidence>
<keyword evidence="3 7" id="KW-0812">Transmembrane</keyword>
<evidence type="ECO:0000256" key="1">
    <source>
        <dbReference type="ARBA" id="ARBA00004141"/>
    </source>
</evidence>
<keyword evidence="5 7" id="KW-0472">Membrane</keyword>
<evidence type="ECO:0000313" key="9">
    <source>
        <dbReference type="EMBL" id="KAF0735515.1"/>
    </source>
</evidence>
<keyword evidence="2" id="KW-0813">Transport</keyword>
<keyword evidence="4 7" id="KW-1133">Transmembrane helix</keyword>
<feature type="transmembrane region" description="Helical" evidence="7">
    <location>
        <begin position="105"/>
        <end position="129"/>
    </location>
</feature>
<dbReference type="AlphaFoldDB" id="A0A6G0X6K5"/>
<reference evidence="9 10" key="1">
    <citation type="submission" date="2019-07" db="EMBL/GenBank/DDBJ databases">
        <title>Genomics analysis of Aphanomyces spp. identifies a new class of oomycete effector associated with host adaptation.</title>
        <authorList>
            <person name="Gaulin E."/>
        </authorList>
    </citation>
    <scope>NUCLEOTIDE SEQUENCE [LARGE SCALE GENOMIC DNA]</scope>
    <source>
        <strain evidence="9 10">ATCC 201684</strain>
    </source>
</reference>
<feature type="transmembrane region" description="Helical" evidence="7">
    <location>
        <begin position="368"/>
        <end position="386"/>
    </location>
</feature>
<feature type="transmembrane region" description="Helical" evidence="7">
    <location>
        <begin position="42"/>
        <end position="65"/>
    </location>
</feature>
<gene>
    <name evidence="9" type="ORF">Ae201684_007996</name>
</gene>
<accession>A0A6G0X6K5</accession>
<dbReference type="PROSITE" id="PS00216">
    <property type="entry name" value="SUGAR_TRANSPORT_1"/>
    <property type="match status" value="1"/>
</dbReference>
<feature type="domain" description="Major facilitator superfamily (MFS) profile" evidence="8">
    <location>
        <begin position="29"/>
        <end position="483"/>
    </location>
</feature>
<dbReference type="Gene3D" id="1.20.1250.20">
    <property type="entry name" value="MFS general substrate transporter like domains"/>
    <property type="match status" value="1"/>
</dbReference>
<dbReference type="InterPro" id="IPR005828">
    <property type="entry name" value="MFS_sugar_transport-like"/>
</dbReference>